<organism evidence="1 2">
    <name type="scientific">Cohnella rhizosphaerae</name>
    <dbReference type="NCBI Taxonomy" id="1457232"/>
    <lineage>
        <taxon>Bacteria</taxon>
        <taxon>Bacillati</taxon>
        <taxon>Bacillota</taxon>
        <taxon>Bacilli</taxon>
        <taxon>Bacillales</taxon>
        <taxon>Paenibacillaceae</taxon>
        <taxon>Cohnella</taxon>
    </lineage>
</organism>
<dbReference type="SUPFAM" id="SSF100985">
    <property type="entry name" value="Sporulation inhibitor Sda"/>
    <property type="match status" value="1"/>
</dbReference>
<dbReference type="EMBL" id="JAPDIA010000008">
    <property type="protein sequence ID" value="MDG0812871.1"/>
    <property type="molecule type" value="Genomic_DNA"/>
</dbReference>
<gene>
    <name evidence="1" type="primary">sda</name>
    <name evidence="1" type="ORF">OMP40_28770</name>
</gene>
<sequence>MKVLKESDDARYVSLAVQTVLQEQMVRARLNRHEILNIAEEVQLETLRFKEAAELVKTPSGKVIPQMRFILAHLQDEHLASSYFEARSLGLDAEFVQMLRCEIIRRDIKDLVCEDLEH</sequence>
<dbReference type="AlphaFoldDB" id="A0A9X4KX27"/>
<name>A0A9X4KX27_9BACL</name>
<accession>A0A9X4KX27</accession>
<dbReference type="Gene3D" id="1.10.287.1100">
    <property type="entry name" value="Sporulation inhibitor A"/>
    <property type="match status" value="1"/>
</dbReference>
<dbReference type="InterPro" id="IPR015064">
    <property type="entry name" value="Sda"/>
</dbReference>
<dbReference type="InterPro" id="IPR036916">
    <property type="entry name" value="Sda_sf"/>
</dbReference>
<dbReference type="Pfam" id="PF08970">
    <property type="entry name" value="Sda"/>
    <property type="match status" value="1"/>
</dbReference>
<reference evidence="1" key="1">
    <citation type="submission" date="2022-10" db="EMBL/GenBank/DDBJ databases">
        <title>Comparative genomic analysis of Cohnella hashimotonis sp. nov., isolated from the International Space Station.</title>
        <authorList>
            <person name="Simpson A."/>
            <person name="Venkateswaran K."/>
        </authorList>
    </citation>
    <scope>NUCLEOTIDE SEQUENCE</scope>
    <source>
        <strain evidence="1">DSM 28161</strain>
    </source>
</reference>
<protein>
    <submittedName>
        <fullName evidence="1">Sporulation histidine kinase inhibitor Sda</fullName>
    </submittedName>
</protein>
<dbReference type="RefSeq" id="WP_277538091.1">
    <property type="nucleotide sequence ID" value="NZ_JAPDIA010000008.1"/>
</dbReference>
<proteinExistence type="predicted"/>
<dbReference type="Proteomes" id="UP001153404">
    <property type="component" value="Unassembled WGS sequence"/>
</dbReference>
<keyword evidence="2" id="KW-1185">Reference proteome</keyword>
<comment type="caution">
    <text evidence="1">The sequence shown here is derived from an EMBL/GenBank/DDBJ whole genome shotgun (WGS) entry which is preliminary data.</text>
</comment>
<evidence type="ECO:0000313" key="1">
    <source>
        <dbReference type="EMBL" id="MDG0812871.1"/>
    </source>
</evidence>
<evidence type="ECO:0000313" key="2">
    <source>
        <dbReference type="Proteomes" id="UP001153404"/>
    </source>
</evidence>